<dbReference type="SUPFAM" id="SSF52540">
    <property type="entry name" value="P-loop containing nucleoside triphosphate hydrolases"/>
    <property type="match status" value="1"/>
</dbReference>
<evidence type="ECO:0000313" key="1">
    <source>
        <dbReference type="EMBL" id="CAF0854213.1"/>
    </source>
</evidence>
<evidence type="ECO:0000313" key="3">
    <source>
        <dbReference type="Proteomes" id="UP000663832"/>
    </source>
</evidence>
<reference evidence="2" key="1">
    <citation type="submission" date="2021-02" db="EMBL/GenBank/DDBJ databases">
        <authorList>
            <person name="Nowell W R."/>
        </authorList>
    </citation>
    <scope>NUCLEOTIDE SEQUENCE</scope>
</reference>
<protein>
    <submittedName>
        <fullName evidence="2">Uncharacterized protein</fullName>
    </submittedName>
</protein>
<dbReference type="Pfam" id="PF13238">
    <property type="entry name" value="AAA_18"/>
    <property type="match status" value="1"/>
</dbReference>
<dbReference type="PANTHER" id="PTHR10285">
    <property type="entry name" value="URIDINE KINASE"/>
    <property type="match status" value="1"/>
</dbReference>
<dbReference type="OrthoDB" id="10041966at2759"/>
<proteinExistence type="predicted"/>
<keyword evidence="3" id="KW-1185">Reference proteome</keyword>
<accession>A0A816C273</accession>
<name>A0A816C273_9BILA</name>
<comment type="caution">
    <text evidence="2">The sequence shown here is derived from an EMBL/GenBank/DDBJ whole genome shotgun (WGS) entry which is preliminary data.</text>
</comment>
<gene>
    <name evidence="1" type="ORF">BJG266_LOCUS8013</name>
    <name evidence="2" type="ORF">QVE165_LOCUS55026</name>
</gene>
<sequence length="196" mass="23336">MSSTSPAIIVGLGGVTNGGKTTMCKSLEHLFSSTKSNFRVKSMHLDNYFRPNDDPHHIHLDEFHHHDWDCLEALDTEKFVHDIELNRYQCDLLLIEGFLIFNISNAKELYDLIYYFDLPYEECQRRRSSRNYDPPDPKNYFEKHVWQVHLKTKQEVLEYFNKKKLVIVNTKEESFDKIQERIVNDIEIILKEKQIQ</sequence>
<dbReference type="Proteomes" id="UP000663832">
    <property type="component" value="Unassembled WGS sequence"/>
</dbReference>
<organism evidence="2 3">
    <name type="scientific">Adineta steineri</name>
    <dbReference type="NCBI Taxonomy" id="433720"/>
    <lineage>
        <taxon>Eukaryota</taxon>
        <taxon>Metazoa</taxon>
        <taxon>Spiralia</taxon>
        <taxon>Gnathifera</taxon>
        <taxon>Rotifera</taxon>
        <taxon>Eurotatoria</taxon>
        <taxon>Bdelloidea</taxon>
        <taxon>Adinetida</taxon>
        <taxon>Adinetidae</taxon>
        <taxon>Adineta</taxon>
    </lineage>
</organism>
<evidence type="ECO:0000313" key="2">
    <source>
        <dbReference type="EMBL" id="CAF1617261.1"/>
    </source>
</evidence>
<dbReference type="InterPro" id="IPR027417">
    <property type="entry name" value="P-loop_NTPase"/>
</dbReference>
<dbReference type="Proteomes" id="UP000663877">
    <property type="component" value="Unassembled WGS sequence"/>
</dbReference>
<dbReference type="EMBL" id="CAJNOM010001721">
    <property type="protein sequence ID" value="CAF1617261.1"/>
    <property type="molecule type" value="Genomic_DNA"/>
</dbReference>
<dbReference type="EMBL" id="CAJNOI010000025">
    <property type="protein sequence ID" value="CAF0854213.1"/>
    <property type="molecule type" value="Genomic_DNA"/>
</dbReference>
<dbReference type="Gene3D" id="3.40.50.300">
    <property type="entry name" value="P-loop containing nucleotide triphosphate hydrolases"/>
    <property type="match status" value="1"/>
</dbReference>
<dbReference type="AlphaFoldDB" id="A0A816C273"/>